<dbReference type="AlphaFoldDB" id="A0A1R1PSD5"/>
<dbReference type="EMBL" id="LSSK01000291">
    <property type="protein sequence ID" value="OMH83890.1"/>
    <property type="molecule type" value="Genomic_DNA"/>
</dbReference>
<feature type="region of interest" description="Disordered" evidence="1">
    <location>
        <begin position="1"/>
        <end position="47"/>
    </location>
</feature>
<evidence type="ECO:0000313" key="2">
    <source>
        <dbReference type="EMBL" id="OMH83890.1"/>
    </source>
</evidence>
<protein>
    <submittedName>
        <fullName evidence="2">Uncharacterized protein</fullName>
    </submittedName>
</protein>
<keyword evidence="3" id="KW-1185">Reference proteome</keyword>
<sequence>MSRRSKKPGEKYQTSLNLNIEAEANRNKHGAHQNSTEVNSTANPPEALKRQKSRFIVEEIDPNLAGIYRHVEYLAGRRQLILGANELNLKTKTQGIFLLVPELGNAYCFTTTAFNPVISTTEGKNLLDEIMTMAFGSTNGIEFMEMVRKMNSDCDPNVDPAMANPDNSSVAESILNLQDSNVIVEDVHCELYRLGSANCETDTYSTRYPEQRLFDDIEDLHELATMPSGNNRKEQIFSKPRDTDAIIYATETIKYIRNARRQNNEEK</sequence>
<evidence type="ECO:0000256" key="1">
    <source>
        <dbReference type="SAM" id="MobiDB-lite"/>
    </source>
</evidence>
<reference evidence="3" key="1">
    <citation type="submission" date="2017-01" db="EMBL/GenBank/DDBJ databases">
        <authorList>
            <person name="Wang Y."/>
            <person name="White M."/>
            <person name="Kvist S."/>
            <person name="Moncalvo J.-M."/>
        </authorList>
    </citation>
    <scope>NUCLEOTIDE SEQUENCE [LARGE SCALE GENOMIC DNA]</scope>
    <source>
        <strain evidence="3">COL-18-3</strain>
    </source>
</reference>
<name>A0A1R1PSD5_ZANCU</name>
<feature type="compositionally biased region" description="Polar residues" evidence="1">
    <location>
        <begin position="32"/>
        <end position="43"/>
    </location>
</feature>
<organism evidence="2 3">
    <name type="scientific">Zancudomyces culisetae</name>
    <name type="common">Gut fungus</name>
    <name type="synonym">Smittium culisetae</name>
    <dbReference type="NCBI Taxonomy" id="1213189"/>
    <lineage>
        <taxon>Eukaryota</taxon>
        <taxon>Fungi</taxon>
        <taxon>Fungi incertae sedis</taxon>
        <taxon>Zoopagomycota</taxon>
        <taxon>Kickxellomycotina</taxon>
        <taxon>Harpellomycetes</taxon>
        <taxon>Harpellales</taxon>
        <taxon>Legeriomycetaceae</taxon>
        <taxon>Zancudomyces</taxon>
    </lineage>
</organism>
<gene>
    <name evidence="2" type="ORF">AX774_g2588</name>
</gene>
<proteinExistence type="predicted"/>
<dbReference type="Proteomes" id="UP000188320">
    <property type="component" value="Unassembled WGS sequence"/>
</dbReference>
<evidence type="ECO:0000313" key="3">
    <source>
        <dbReference type="Proteomes" id="UP000188320"/>
    </source>
</evidence>
<accession>A0A1R1PSD5</accession>
<comment type="caution">
    <text evidence="2">The sequence shown here is derived from an EMBL/GenBank/DDBJ whole genome shotgun (WGS) entry which is preliminary data.</text>
</comment>